<reference evidence="1" key="1">
    <citation type="submission" date="2023-06" db="EMBL/GenBank/DDBJ databases">
        <authorList>
            <consortium name="Lawrence Berkeley National Laboratory"/>
            <person name="Ahrendt S."/>
            <person name="Sahu N."/>
            <person name="Indic B."/>
            <person name="Wong-Bajracharya J."/>
            <person name="Merenyi Z."/>
            <person name="Ke H.-M."/>
            <person name="Monk M."/>
            <person name="Kocsube S."/>
            <person name="Drula E."/>
            <person name="Lipzen A."/>
            <person name="Balint B."/>
            <person name="Henrissat B."/>
            <person name="Andreopoulos B."/>
            <person name="Martin F.M."/>
            <person name="Harder C.B."/>
            <person name="Rigling D."/>
            <person name="Ford K.L."/>
            <person name="Foster G.D."/>
            <person name="Pangilinan J."/>
            <person name="Papanicolaou A."/>
            <person name="Barry K."/>
            <person name="LaButti K."/>
            <person name="Viragh M."/>
            <person name="Koriabine M."/>
            <person name="Yan M."/>
            <person name="Riley R."/>
            <person name="Champramary S."/>
            <person name="Plett K.L."/>
            <person name="Tsai I.J."/>
            <person name="Slot J."/>
            <person name="Sipos G."/>
            <person name="Plett J."/>
            <person name="Nagy L.G."/>
            <person name="Grigoriev I.V."/>
        </authorList>
    </citation>
    <scope>NUCLEOTIDE SEQUENCE</scope>
    <source>
        <strain evidence="1">HWK02</strain>
    </source>
</reference>
<dbReference type="EMBL" id="JAUEPU010000133">
    <property type="protein sequence ID" value="KAK0476520.1"/>
    <property type="molecule type" value="Genomic_DNA"/>
</dbReference>
<evidence type="ECO:0000313" key="1">
    <source>
        <dbReference type="EMBL" id="KAK0476520.1"/>
    </source>
</evidence>
<sequence>MTVEGMKIFTYNPAKELSRPHKIDGVHTTGYDPMRHIVDFAHGYEQIFGRRQSLTGSPVVYAGFPQLNPLIAFTIFSNTYNYGTPARCTIFTAHNAKEAINTTRRPEKHISPATITLAWTQSKRVLPYFTITPTTTLAVIVATTTAKKKTGKATT</sequence>
<comment type="caution">
    <text evidence="1">The sequence shown here is derived from an EMBL/GenBank/DDBJ whole genome shotgun (WGS) entry which is preliminary data.</text>
</comment>
<accession>A0AA39UFA3</accession>
<keyword evidence="2" id="KW-1185">Reference proteome</keyword>
<protein>
    <submittedName>
        <fullName evidence="1">Uncharacterized protein</fullName>
    </submittedName>
</protein>
<dbReference type="Proteomes" id="UP001175228">
    <property type="component" value="Unassembled WGS sequence"/>
</dbReference>
<gene>
    <name evidence="1" type="ORF">EDD18DRAFT_1385267</name>
</gene>
<dbReference type="AlphaFoldDB" id="A0AA39UFA3"/>
<name>A0AA39UFA3_9AGAR</name>
<organism evidence="1 2">
    <name type="scientific">Armillaria luteobubalina</name>
    <dbReference type="NCBI Taxonomy" id="153913"/>
    <lineage>
        <taxon>Eukaryota</taxon>
        <taxon>Fungi</taxon>
        <taxon>Dikarya</taxon>
        <taxon>Basidiomycota</taxon>
        <taxon>Agaricomycotina</taxon>
        <taxon>Agaricomycetes</taxon>
        <taxon>Agaricomycetidae</taxon>
        <taxon>Agaricales</taxon>
        <taxon>Marasmiineae</taxon>
        <taxon>Physalacriaceae</taxon>
        <taxon>Armillaria</taxon>
    </lineage>
</organism>
<proteinExistence type="predicted"/>
<evidence type="ECO:0000313" key="2">
    <source>
        <dbReference type="Proteomes" id="UP001175228"/>
    </source>
</evidence>